<accession>A0A4S4BSR0</accession>
<dbReference type="Proteomes" id="UP000310636">
    <property type="component" value="Unassembled WGS sequence"/>
</dbReference>
<name>A0A4S4BSR0_9BACL</name>
<gene>
    <name evidence="1" type="ORF">E6C55_15235</name>
</gene>
<dbReference type="EMBL" id="SSOB01000017">
    <property type="protein sequence ID" value="THF78047.1"/>
    <property type="molecule type" value="Genomic_DNA"/>
</dbReference>
<dbReference type="OrthoDB" id="2085824at2"/>
<dbReference type="RefSeq" id="WP_136370658.1">
    <property type="nucleotide sequence ID" value="NZ_SSOB01000017.1"/>
</dbReference>
<dbReference type="AlphaFoldDB" id="A0A4S4BSR0"/>
<organism evidence="1 2">
    <name type="scientific">Cohnella fermenti</name>
    <dbReference type="NCBI Taxonomy" id="2565925"/>
    <lineage>
        <taxon>Bacteria</taxon>
        <taxon>Bacillati</taxon>
        <taxon>Bacillota</taxon>
        <taxon>Bacilli</taxon>
        <taxon>Bacillales</taxon>
        <taxon>Paenibacillaceae</taxon>
        <taxon>Cohnella</taxon>
    </lineage>
</organism>
<keyword evidence="2" id="KW-1185">Reference proteome</keyword>
<evidence type="ECO:0000313" key="1">
    <source>
        <dbReference type="EMBL" id="THF78047.1"/>
    </source>
</evidence>
<reference evidence="1 2" key="1">
    <citation type="submission" date="2019-04" db="EMBL/GenBank/DDBJ databases">
        <title>Cohnella sp. nov. isolated from preserved vegetables.</title>
        <authorList>
            <person name="Lin S.-Y."/>
            <person name="Hung M.-H."/>
            <person name="Young C.-C."/>
        </authorList>
    </citation>
    <scope>NUCLEOTIDE SEQUENCE [LARGE SCALE GENOMIC DNA]</scope>
    <source>
        <strain evidence="1 2">CC-MHH1044</strain>
    </source>
</reference>
<proteinExistence type="predicted"/>
<sequence>MAIRYSRPYDEILDELSRALEDIPDCYETFEMTSEEWNELEKPERDVCIRTLADDMFYVLGSSPHADAGSGKLEYDKGRGIIKVTASSQLVHVVPLK</sequence>
<comment type="caution">
    <text evidence="1">The sequence shown here is derived from an EMBL/GenBank/DDBJ whole genome shotgun (WGS) entry which is preliminary data.</text>
</comment>
<evidence type="ECO:0000313" key="2">
    <source>
        <dbReference type="Proteomes" id="UP000310636"/>
    </source>
</evidence>
<protein>
    <submittedName>
        <fullName evidence="1">Uncharacterized protein</fullName>
    </submittedName>
</protein>